<evidence type="ECO:0000259" key="7">
    <source>
        <dbReference type="Pfam" id="PF05154"/>
    </source>
</evidence>
<feature type="domain" description="TM2" evidence="7">
    <location>
        <begin position="67"/>
        <end position="117"/>
    </location>
</feature>
<evidence type="ECO:0000256" key="5">
    <source>
        <dbReference type="SAM" id="Phobius"/>
    </source>
</evidence>
<dbReference type="RefSeq" id="WP_163344745.1">
    <property type="nucleotide sequence ID" value="NZ_CP048409.1"/>
</dbReference>
<evidence type="ECO:0000256" key="4">
    <source>
        <dbReference type="ARBA" id="ARBA00023136"/>
    </source>
</evidence>
<dbReference type="KEGG" id="drc:G0Q07_03290"/>
<dbReference type="InterPro" id="IPR007829">
    <property type="entry name" value="TM2"/>
</dbReference>
<keyword evidence="2 5" id="KW-0812">Transmembrane</keyword>
<evidence type="ECO:0000256" key="1">
    <source>
        <dbReference type="ARBA" id="ARBA00004141"/>
    </source>
</evidence>
<keyword evidence="9" id="KW-1185">Reference proteome</keyword>
<feature type="signal peptide" evidence="6">
    <location>
        <begin position="1"/>
        <end position="22"/>
    </location>
</feature>
<dbReference type="GO" id="GO:0016020">
    <property type="term" value="C:membrane"/>
    <property type="evidence" value="ECO:0007669"/>
    <property type="project" value="UniProtKB-SubCell"/>
</dbReference>
<feature type="transmembrane region" description="Helical" evidence="5">
    <location>
        <begin position="70"/>
        <end position="90"/>
    </location>
</feature>
<comment type="subcellular location">
    <subcellularLocation>
        <location evidence="1">Membrane</location>
        <topology evidence="1">Multi-pass membrane protein</topology>
    </subcellularLocation>
</comment>
<evidence type="ECO:0000313" key="8">
    <source>
        <dbReference type="EMBL" id="QIA06815.1"/>
    </source>
</evidence>
<sequence length="138" mass="14898">MKKVSLAICLLLAVFFVKSANASSYSIDMNSIDKMFSEAVETSMVSMNAGALSTLPSNAPATAVVKEKSFVAAVLLDFFLGGFGVHRFYLGTKTMTGVGYILTCGGIFGIVPFVDLIVLIVDNDDISPYIDNPKFFMW</sequence>
<keyword evidence="3 5" id="KW-1133">Transmembrane helix</keyword>
<accession>A0A6C0RAN5</accession>
<dbReference type="PANTHER" id="PTHR21016">
    <property type="entry name" value="BETA-AMYLOID BINDING PROTEIN-RELATED"/>
    <property type="match status" value="1"/>
</dbReference>
<dbReference type="PANTHER" id="PTHR21016:SF25">
    <property type="entry name" value="TM2 DOMAIN-CONTAINING PROTEIN DDB_G0277895-RELATED"/>
    <property type="match status" value="1"/>
</dbReference>
<gene>
    <name evidence="8" type="ORF">G0Q07_03290</name>
</gene>
<organism evidence="8 9">
    <name type="scientific">Draconibacterium halophilum</name>
    <dbReference type="NCBI Taxonomy" id="2706887"/>
    <lineage>
        <taxon>Bacteria</taxon>
        <taxon>Pseudomonadati</taxon>
        <taxon>Bacteroidota</taxon>
        <taxon>Bacteroidia</taxon>
        <taxon>Marinilabiliales</taxon>
        <taxon>Prolixibacteraceae</taxon>
        <taxon>Draconibacterium</taxon>
    </lineage>
</organism>
<evidence type="ECO:0000256" key="2">
    <source>
        <dbReference type="ARBA" id="ARBA00022692"/>
    </source>
</evidence>
<dbReference type="AlphaFoldDB" id="A0A6C0RAN5"/>
<evidence type="ECO:0000313" key="9">
    <source>
        <dbReference type="Proteomes" id="UP000474630"/>
    </source>
</evidence>
<keyword evidence="4 5" id="KW-0472">Membrane</keyword>
<dbReference type="EMBL" id="CP048409">
    <property type="protein sequence ID" value="QIA06815.1"/>
    <property type="molecule type" value="Genomic_DNA"/>
</dbReference>
<dbReference type="Pfam" id="PF05154">
    <property type="entry name" value="TM2"/>
    <property type="match status" value="1"/>
</dbReference>
<keyword evidence="6" id="KW-0732">Signal</keyword>
<name>A0A6C0RAN5_9BACT</name>
<protein>
    <submittedName>
        <fullName evidence="8">TM2 domain-containing protein</fullName>
    </submittedName>
</protein>
<evidence type="ECO:0000256" key="6">
    <source>
        <dbReference type="SAM" id="SignalP"/>
    </source>
</evidence>
<feature type="chain" id="PRO_5025393160" evidence="6">
    <location>
        <begin position="23"/>
        <end position="138"/>
    </location>
</feature>
<reference evidence="8 9" key="1">
    <citation type="submission" date="2020-02" db="EMBL/GenBank/DDBJ databases">
        <title>Genome sequencing for Draconibacterium sp. strain M1.</title>
        <authorList>
            <person name="Park S.-J."/>
        </authorList>
    </citation>
    <scope>NUCLEOTIDE SEQUENCE [LARGE SCALE GENOMIC DNA]</scope>
    <source>
        <strain evidence="8 9">M1</strain>
    </source>
</reference>
<dbReference type="Proteomes" id="UP000474630">
    <property type="component" value="Chromosome"/>
</dbReference>
<dbReference type="InterPro" id="IPR050932">
    <property type="entry name" value="TM2D1-3-like"/>
</dbReference>
<feature type="transmembrane region" description="Helical" evidence="5">
    <location>
        <begin position="97"/>
        <end position="121"/>
    </location>
</feature>
<proteinExistence type="predicted"/>
<evidence type="ECO:0000256" key="3">
    <source>
        <dbReference type="ARBA" id="ARBA00022989"/>
    </source>
</evidence>